<dbReference type="GO" id="GO:0005886">
    <property type="term" value="C:plasma membrane"/>
    <property type="evidence" value="ECO:0007669"/>
    <property type="project" value="UniProtKB-SubCell"/>
</dbReference>
<dbReference type="eggNOG" id="COG0477">
    <property type="taxonomic scope" value="Bacteria"/>
</dbReference>
<dbReference type="PANTHER" id="PTHR43045:SF1">
    <property type="entry name" value="SHIKIMATE TRANSPORTER"/>
    <property type="match status" value="1"/>
</dbReference>
<evidence type="ECO:0000256" key="2">
    <source>
        <dbReference type="ARBA" id="ARBA00022448"/>
    </source>
</evidence>
<name>H6N4I2_GORPV</name>
<keyword evidence="5 7" id="KW-1133">Transmembrane helix</keyword>
<dbReference type="InterPro" id="IPR011701">
    <property type="entry name" value="MFS"/>
</dbReference>
<keyword evidence="2" id="KW-0813">Transport</keyword>
<evidence type="ECO:0000313" key="10">
    <source>
        <dbReference type="Proteomes" id="UP000009154"/>
    </source>
</evidence>
<comment type="subcellular location">
    <subcellularLocation>
        <location evidence="1">Cell membrane</location>
        <topology evidence="1">Multi-pass membrane protein</topology>
    </subcellularLocation>
</comment>
<protein>
    <submittedName>
        <fullName evidence="9">Shikimate transporter ShiA</fullName>
    </submittedName>
</protein>
<keyword evidence="4 7" id="KW-0812">Transmembrane</keyword>
<feature type="transmembrane region" description="Helical" evidence="7">
    <location>
        <begin position="257"/>
        <end position="278"/>
    </location>
</feature>
<dbReference type="RefSeq" id="WP_014360151.1">
    <property type="nucleotide sequence ID" value="NC_016906.1"/>
</dbReference>
<evidence type="ECO:0000256" key="7">
    <source>
        <dbReference type="SAM" id="Phobius"/>
    </source>
</evidence>
<dbReference type="GO" id="GO:0022857">
    <property type="term" value="F:transmembrane transporter activity"/>
    <property type="evidence" value="ECO:0007669"/>
    <property type="project" value="InterPro"/>
</dbReference>
<evidence type="ECO:0000256" key="6">
    <source>
        <dbReference type="ARBA" id="ARBA00023136"/>
    </source>
</evidence>
<feature type="domain" description="Major facilitator superfamily (MFS) profile" evidence="8">
    <location>
        <begin position="27"/>
        <end position="442"/>
    </location>
</feature>
<dbReference type="Proteomes" id="UP000009154">
    <property type="component" value="Chromosome"/>
</dbReference>
<feature type="transmembrane region" description="Helical" evidence="7">
    <location>
        <begin position="165"/>
        <end position="187"/>
    </location>
</feature>
<dbReference type="InterPro" id="IPR005829">
    <property type="entry name" value="Sugar_transporter_CS"/>
</dbReference>
<feature type="transmembrane region" description="Helical" evidence="7">
    <location>
        <begin position="417"/>
        <end position="437"/>
    </location>
</feature>
<dbReference type="HOGENOM" id="CLU_001265_39_5_11"/>
<feature type="transmembrane region" description="Helical" evidence="7">
    <location>
        <begin position="65"/>
        <end position="88"/>
    </location>
</feature>
<feature type="transmembrane region" description="Helical" evidence="7">
    <location>
        <begin position="290"/>
        <end position="311"/>
    </location>
</feature>
<evidence type="ECO:0000313" key="9">
    <source>
        <dbReference type="EMBL" id="AFA73564.1"/>
    </source>
</evidence>
<evidence type="ECO:0000256" key="3">
    <source>
        <dbReference type="ARBA" id="ARBA00022475"/>
    </source>
</evidence>
<keyword evidence="3" id="KW-1003">Cell membrane</keyword>
<sequence length="458" mass="48265">MTTEHNVSAPPDTGEEVERMTPAARRALLGAAAGTLIEWFDYALYGSLAAILARELFFPEVSPGLGVLAAFGAYGVAFVVRPLGGLVIGRIGDRYGRKPGLVLSLTIMGLSTFAIAFLPTFAVAGYWAAVLLVVLRLLQGFGAGAENAGALALVAEYAPLRQRGFYTALMQSVVLVGVLLATVAFLLVSALPREAQLSWGWRVPFLSAGLMLLVAFYIRSRLEESPEFVAVAEKTRNAGSKPVQPIALLFGTMKARLVAMFVIISAYNVFAACLTSFVSSYLRNTVEVSAMQALGAVSVGTLFGAVAAPAFGAACDRYGFRPVWRVAAWTTIPGVFAMFFGLSTGNFWIAALSISLAYVIPYAAGAGAFPGLLANVFPAQVRFSGIATVREFSAALVAGTFPFIATALVLASGGAPWLVAGYIAIWSVLGLLAIGWLGHHSETPATRNLMVDQSEPTS</sequence>
<dbReference type="EMBL" id="CP003119">
    <property type="protein sequence ID" value="AFA73564.1"/>
    <property type="molecule type" value="Genomic_DNA"/>
</dbReference>
<dbReference type="SUPFAM" id="SSF103473">
    <property type="entry name" value="MFS general substrate transporter"/>
    <property type="match status" value="1"/>
</dbReference>
<reference evidence="9 10" key="1">
    <citation type="journal article" date="2012" name="Appl. Environ. Microbiol.">
        <title>Involvement of two latex-clearing proteins during rubber degradation and insights into the subsequent degradation pathway revealed by the genome sequence of Gordonia polyisoprenivorans strain VH2.</title>
        <authorList>
            <person name="Hiessl S."/>
            <person name="Schuldes J."/>
            <person name="Thurmer A."/>
            <person name="Halbsguth T."/>
            <person name="Broker D."/>
            <person name="Angelov A."/>
            <person name="Liebl W."/>
            <person name="Daniel R."/>
            <person name="Steinbuchel A."/>
        </authorList>
    </citation>
    <scope>NUCLEOTIDE SEQUENCE [LARGE SCALE GENOMIC DNA]</scope>
    <source>
        <strain evidence="10">DSM 44266 / VH2</strain>
    </source>
</reference>
<feature type="transmembrane region" description="Helical" evidence="7">
    <location>
        <begin position="199"/>
        <end position="218"/>
    </location>
</feature>
<keyword evidence="10" id="KW-1185">Reference proteome</keyword>
<feature type="transmembrane region" description="Helical" evidence="7">
    <location>
        <begin position="100"/>
        <end position="118"/>
    </location>
</feature>
<evidence type="ECO:0000256" key="5">
    <source>
        <dbReference type="ARBA" id="ARBA00022989"/>
    </source>
</evidence>
<dbReference type="AlphaFoldDB" id="H6N4I2"/>
<evidence type="ECO:0000259" key="8">
    <source>
        <dbReference type="PROSITE" id="PS50850"/>
    </source>
</evidence>
<feature type="transmembrane region" description="Helical" evidence="7">
    <location>
        <begin position="392"/>
        <end position="411"/>
    </location>
</feature>
<gene>
    <name evidence="9" type="primary">shiA</name>
    <name evidence="9" type="ordered locus">GPOL_c25350</name>
</gene>
<dbReference type="PROSITE" id="PS00217">
    <property type="entry name" value="SUGAR_TRANSPORT_2"/>
    <property type="match status" value="1"/>
</dbReference>
<feature type="transmembrane region" description="Helical" evidence="7">
    <location>
        <begin position="323"/>
        <end position="342"/>
    </location>
</feature>
<dbReference type="Pfam" id="PF07690">
    <property type="entry name" value="MFS_1"/>
    <property type="match status" value="1"/>
</dbReference>
<dbReference type="PANTHER" id="PTHR43045">
    <property type="entry name" value="SHIKIMATE TRANSPORTER"/>
    <property type="match status" value="1"/>
</dbReference>
<proteinExistence type="predicted"/>
<dbReference type="InterPro" id="IPR036259">
    <property type="entry name" value="MFS_trans_sf"/>
</dbReference>
<dbReference type="KEGG" id="gpo:GPOL_c25350"/>
<keyword evidence="6 7" id="KW-0472">Membrane</keyword>
<dbReference type="PROSITE" id="PS50850">
    <property type="entry name" value="MFS"/>
    <property type="match status" value="1"/>
</dbReference>
<dbReference type="Gene3D" id="1.20.1250.20">
    <property type="entry name" value="MFS general substrate transporter like domains"/>
    <property type="match status" value="2"/>
</dbReference>
<evidence type="ECO:0000256" key="1">
    <source>
        <dbReference type="ARBA" id="ARBA00004651"/>
    </source>
</evidence>
<dbReference type="STRING" id="1112204.GPOL_c25350"/>
<feature type="transmembrane region" description="Helical" evidence="7">
    <location>
        <begin position="348"/>
        <end position="372"/>
    </location>
</feature>
<dbReference type="InterPro" id="IPR020846">
    <property type="entry name" value="MFS_dom"/>
</dbReference>
<organism evidence="9 10">
    <name type="scientific">Gordonia polyisoprenivorans (strain DSM 44266 / VH2)</name>
    <dbReference type="NCBI Taxonomy" id="1112204"/>
    <lineage>
        <taxon>Bacteria</taxon>
        <taxon>Bacillati</taxon>
        <taxon>Actinomycetota</taxon>
        <taxon>Actinomycetes</taxon>
        <taxon>Mycobacteriales</taxon>
        <taxon>Gordoniaceae</taxon>
        <taxon>Gordonia</taxon>
    </lineage>
</organism>
<evidence type="ECO:0000256" key="4">
    <source>
        <dbReference type="ARBA" id="ARBA00022692"/>
    </source>
</evidence>
<dbReference type="GeneID" id="90159579"/>
<accession>H6N4I2</accession>
<feature type="transmembrane region" description="Helical" evidence="7">
    <location>
        <begin position="28"/>
        <end position="53"/>
    </location>
</feature>
<feature type="transmembrane region" description="Helical" evidence="7">
    <location>
        <begin position="124"/>
        <end position="144"/>
    </location>
</feature>